<reference evidence="1 2" key="1">
    <citation type="submission" date="2023-06" db="EMBL/GenBank/DDBJ databases">
        <title>Whole genome sequence of Oscillatoria calcuttensis NRMC-F 0142.</title>
        <authorList>
            <person name="Shakena Fathima T."/>
            <person name="Muralitharan G."/>
            <person name="Thajuddin N."/>
        </authorList>
    </citation>
    <scope>NUCLEOTIDE SEQUENCE [LARGE SCALE GENOMIC DNA]</scope>
    <source>
        <strain evidence="1 2">NRMC-F 0142</strain>
    </source>
</reference>
<dbReference type="RefSeq" id="WP_286004005.1">
    <property type="nucleotide sequence ID" value="NZ_JASVEJ010000001.1"/>
</dbReference>
<sequence>MLKKKLTIADEMDAMPRPPRITPELLEKNDAEQALLRTTSPFDTSVNGRMLQRAKVIVNEMQDIPADDLSPRQKLSYATSLGILGMFDEAYTVSGDERYKAYGDAFTNKECECPDRETYVVENAVQLKRRSRLDMKRRGSTETAGIR</sequence>
<organism evidence="1 2">
    <name type="scientific">Geitlerinema calcuttense NRMC-F 0142</name>
    <dbReference type="NCBI Taxonomy" id="2922238"/>
    <lineage>
        <taxon>Bacteria</taxon>
        <taxon>Bacillati</taxon>
        <taxon>Cyanobacteriota</taxon>
        <taxon>Cyanophyceae</taxon>
        <taxon>Geitlerinematales</taxon>
        <taxon>Geitlerinemataceae</taxon>
        <taxon>Geitlerinema</taxon>
    </lineage>
</organism>
<evidence type="ECO:0000313" key="2">
    <source>
        <dbReference type="Proteomes" id="UP001230986"/>
    </source>
</evidence>
<evidence type="ECO:0000313" key="1">
    <source>
        <dbReference type="EMBL" id="MDL5055897.1"/>
    </source>
</evidence>
<dbReference type="EMBL" id="JASVEJ010000001">
    <property type="protein sequence ID" value="MDL5055897.1"/>
    <property type="molecule type" value="Genomic_DNA"/>
</dbReference>
<comment type="caution">
    <text evidence="1">The sequence shown here is derived from an EMBL/GenBank/DDBJ whole genome shotgun (WGS) entry which is preliminary data.</text>
</comment>
<accession>A0ABT7LV22</accession>
<protein>
    <submittedName>
        <fullName evidence="1">Uncharacterized protein</fullName>
    </submittedName>
</protein>
<name>A0ABT7LV22_9CYAN</name>
<gene>
    <name evidence="1" type="ORF">QQ055_00140</name>
</gene>
<dbReference type="Proteomes" id="UP001230986">
    <property type="component" value="Unassembled WGS sequence"/>
</dbReference>
<keyword evidence="2" id="KW-1185">Reference proteome</keyword>
<proteinExistence type="predicted"/>